<organism evidence="1 2">
    <name type="scientific">Brachionus plicatilis</name>
    <name type="common">Marine rotifer</name>
    <name type="synonym">Brachionus muelleri</name>
    <dbReference type="NCBI Taxonomy" id="10195"/>
    <lineage>
        <taxon>Eukaryota</taxon>
        <taxon>Metazoa</taxon>
        <taxon>Spiralia</taxon>
        <taxon>Gnathifera</taxon>
        <taxon>Rotifera</taxon>
        <taxon>Eurotatoria</taxon>
        <taxon>Monogononta</taxon>
        <taxon>Pseudotrocha</taxon>
        <taxon>Ploima</taxon>
        <taxon>Brachionidae</taxon>
        <taxon>Brachionus</taxon>
    </lineage>
</organism>
<evidence type="ECO:0000313" key="1">
    <source>
        <dbReference type="EMBL" id="RNA16844.1"/>
    </source>
</evidence>
<sequence length="72" mass="8284">MTDIKKSTTEINKNADRKSADFLTRKKPSGVVYNLSRPILFFEVGAESEVAVNNYNIFKKSKRVASLIDYYY</sequence>
<comment type="caution">
    <text evidence="1">The sequence shown here is derived from an EMBL/GenBank/DDBJ whole genome shotgun (WGS) entry which is preliminary data.</text>
</comment>
<name>A0A3M7R0E4_BRAPC</name>
<dbReference type="AlphaFoldDB" id="A0A3M7R0E4"/>
<reference evidence="1 2" key="1">
    <citation type="journal article" date="2018" name="Sci. Rep.">
        <title>Genomic signatures of local adaptation to the degree of environmental predictability in rotifers.</title>
        <authorList>
            <person name="Franch-Gras L."/>
            <person name="Hahn C."/>
            <person name="Garcia-Roger E.M."/>
            <person name="Carmona M.J."/>
            <person name="Serra M."/>
            <person name="Gomez A."/>
        </authorList>
    </citation>
    <scope>NUCLEOTIDE SEQUENCE [LARGE SCALE GENOMIC DNA]</scope>
    <source>
        <strain evidence="1">HYR1</strain>
    </source>
</reference>
<proteinExistence type="predicted"/>
<protein>
    <submittedName>
        <fullName evidence="1">Uncharacterized protein</fullName>
    </submittedName>
</protein>
<gene>
    <name evidence="1" type="ORF">BpHYR1_010205</name>
</gene>
<accession>A0A3M7R0E4</accession>
<dbReference type="EMBL" id="REGN01004611">
    <property type="protein sequence ID" value="RNA16844.1"/>
    <property type="molecule type" value="Genomic_DNA"/>
</dbReference>
<dbReference type="Proteomes" id="UP000276133">
    <property type="component" value="Unassembled WGS sequence"/>
</dbReference>
<evidence type="ECO:0000313" key="2">
    <source>
        <dbReference type="Proteomes" id="UP000276133"/>
    </source>
</evidence>
<keyword evidence="2" id="KW-1185">Reference proteome</keyword>